<sequence>MIWWNTSLSPTARPGRSTQADRDTAFGMIDLFAGTLSIDVICLGEMSADDVVAMRAACSISEYSIYEGFSRAGRSAFDVCVLYRTAALLLLDHNEVVSFSGGSTLKVGQRIDFGVADNETLIHIFVSHWPSRLWCDENHIDRHRLGMQLRDAVDGIIGADNSAHVIVMGDFNDEPFAKSLEGHLKATRDRTLASRRRHLMYNPFWRYMVSNVPYSGESSELPSYGGSYYYKSGGLTKWHTFDQIIFSSSFLGNSKWHLREDAVRVVDIPFYTELVKDDDKLFDHMPVFALIEKVILNG</sequence>
<dbReference type="SUPFAM" id="SSF56219">
    <property type="entry name" value="DNase I-like"/>
    <property type="match status" value="1"/>
</dbReference>
<feature type="domain" description="Endonuclease/exonuclease/phosphatase" evidence="1">
    <location>
        <begin position="62"/>
        <end position="259"/>
    </location>
</feature>
<dbReference type="InterPro" id="IPR005135">
    <property type="entry name" value="Endo/exonuclease/phosphatase"/>
</dbReference>
<dbReference type="Pfam" id="PF19580">
    <property type="entry name" value="Exo_endo_phos_3"/>
    <property type="match status" value="1"/>
</dbReference>
<evidence type="ECO:0000313" key="2">
    <source>
        <dbReference type="EMBL" id="VVE00275.1"/>
    </source>
</evidence>
<proteinExistence type="predicted"/>
<dbReference type="EMBL" id="CABPSJ010000002">
    <property type="protein sequence ID" value="VVE00275.1"/>
    <property type="molecule type" value="Genomic_DNA"/>
</dbReference>
<dbReference type="InterPro" id="IPR036691">
    <property type="entry name" value="Endo/exonu/phosph_ase_sf"/>
</dbReference>
<evidence type="ECO:0000313" key="3">
    <source>
        <dbReference type="Proteomes" id="UP000337189"/>
    </source>
</evidence>
<name>A0A5E4UN27_9BURK</name>
<reference evidence="2 3" key="1">
    <citation type="submission" date="2019-08" db="EMBL/GenBank/DDBJ databases">
        <authorList>
            <person name="Peeters C."/>
        </authorList>
    </citation>
    <scope>NUCLEOTIDE SEQUENCE [LARGE SCALE GENOMIC DNA]</scope>
    <source>
        <strain evidence="2 3">LMG 31110</strain>
    </source>
</reference>
<protein>
    <recommendedName>
        <fullName evidence="1">Endonuclease/exonuclease/phosphatase domain-containing protein</fullName>
    </recommendedName>
</protein>
<evidence type="ECO:0000259" key="1">
    <source>
        <dbReference type="Pfam" id="PF19580"/>
    </source>
</evidence>
<dbReference type="GO" id="GO:0003824">
    <property type="term" value="F:catalytic activity"/>
    <property type="evidence" value="ECO:0007669"/>
    <property type="project" value="InterPro"/>
</dbReference>
<organism evidence="2 3">
    <name type="scientific">Pandoraea communis</name>
    <dbReference type="NCBI Taxonomy" id="2508297"/>
    <lineage>
        <taxon>Bacteria</taxon>
        <taxon>Pseudomonadati</taxon>
        <taxon>Pseudomonadota</taxon>
        <taxon>Betaproteobacteria</taxon>
        <taxon>Burkholderiales</taxon>
        <taxon>Burkholderiaceae</taxon>
        <taxon>Pandoraea</taxon>
    </lineage>
</organism>
<dbReference type="Proteomes" id="UP000337189">
    <property type="component" value="Unassembled WGS sequence"/>
</dbReference>
<dbReference type="AlphaFoldDB" id="A0A5E4UN27"/>
<gene>
    <name evidence="2" type="ORF">PCO31110_02108</name>
</gene>
<dbReference type="Gene3D" id="3.60.10.10">
    <property type="entry name" value="Endonuclease/exonuclease/phosphatase"/>
    <property type="match status" value="1"/>
</dbReference>
<accession>A0A5E4UN27</accession>